<evidence type="ECO:0000313" key="2">
    <source>
        <dbReference type="EMBL" id="MBB6399951.1"/>
    </source>
</evidence>
<feature type="region of interest" description="Disordered" evidence="1">
    <location>
        <begin position="1"/>
        <end position="29"/>
    </location>
</feature>
<dbReference type="GO" id="GO:0043448">
    <property type="term" value="P:alkane catabolic process"/>
    <property type="evidence" value="ECO:0007669"/>
    <property type="project" value="TreeGrafter"/>
</dbReference>
<dbReference type="Pfam" id="PF03640">
    <property type="entry name" value="Lipoprotein_15"/>
    <property type="match status" value="2"/>
</dbReference>
<name>A0A7X0G5S7_9ACTN</name>
<gene>
    <name evidence="2" type="ORF">BKA00_006865</name>
</gene>
<organism evidence="2 3">
    <name type="scientific">Actinomadura coerulea</name>
    <dbReference type="NCBI Taxonomy" id="46159"/>
    <lineage>
        <taxon>Bacteria</taxon>
        <taxon>Bacillati</taxon>
        <taxon>Actinomycetota</taxon>
        <taxon>Actinomycetes</taxon>
        <taxon>Streptosporangiales</taxon>
        <taxon>Thermomonosporaceae</taxon>
        <taxon>Actinomadura</taxon>
    </lineage>
</organism>
<feature type="region of interest" description="Disordered" evidence="1">
    <location>
        <begin position="44"/>
        <end position="81"/>
    </location>
</feature>
<feature type="compositionally biased region" description="Low complexity" evidence="1">
    <location>
        <begin position="65"/>
        <end position="81"/>
    </location>
</feature>
<accession>A0A7X0G5S7</accession>
<dbReference type="PANTHER" id="PTHR39335">
    <property type="entry name" value="BLL4220 PROTEIN"/>
    <property type="match status" value="1"/>
</dbReference>
<protein>
    <submittedName>
        <fullName evidence="2">Putative lipoprotein with Yx(FWY)xxD motif</fullName>
    </submittedName>
</protein>
<keyword evidence="2" id="KW-0449">Lipoprotein</keyword>
<sequence length="207" mass="20205">MFDEYSAGVRSPGPSAVRRRRRARTAGPLAVGAAAVVAAAVAGCGGGSSTSSPTTSPPSSPTMSPPSSVAPTGGAAPGGTMKTASVGALGQIVVDGQARTVYLFQKDTGTTSSCSGSCAAVWPPVTTTGKPQAGSGADAAKLGTTKRSDGRTEVTYSGHPLYYYAPDGGASGSAKGQGLNQFGAKWYVLSPSGAPVTQQPSGGGGGY</sequence>
<dbReference type="EMBL" id="JACHMQ010000001">
    <property type="protein sequence ID" value="MBB6399951.1"/>
    <property type="molecule type" value="Genomic_DNA"/>
</dbReference>
<reference evidence="2 3" key="1">
    <citation type="submission" date="2020-08" db="EMBL/GenBank/DDBJ databases">
        <title>Sequencing the genomes of 1000 actinobacteria strains.</title>
        <authorList>
            <person name="Klenk H.-P."/>
        </authorList>
    </citation>
    <scope>NUCLEOTIDE SEQUENCE [LARGE SCALE GENOMIC DNA]</scope>
    <source>
        <strain evidence="2 3">DSM 43675</strain>
    </source>
</reference>
<dbReference type="InterPro" id="IPR005297">
    <property type="entry name" value="Lipoprotein_repeat"/>
</dbReference>
<dbReference type="Proteomes" id="UP000546324">
    <property type="component" value="Unassembled WGS sequence"/>
</dbReference>
<evidence type="ECO:0000313" key="3">
    <source>
        <dbReference type="Proteomes" id="UP000546324"/>
    </source>
</evidence>
<dbReference type="RefSeq" id="WP_185032138.1">
    <property type="nucleotide sequence ID" value="NZ_JACHMQ010000001.1"/>
</dbReference>
<dbReference type="AlphaFoldDB" id="A0A7X0G5S7"/>
<proteinExistence type="predicted"/>
<keyword evidence="3" id="KW-1185">Reference proteome</keyword>
<dbReference type="PANTHER" id="PTHR39335:SF1">
    <property type="entry name" value="BLL4220 PROTEIN"/>
    <property type="match status" value="1"/>
</dbReference>
<feature type="region of interest" description="Disordered" evidence="1">
    <location>
        <begin position="129"/>
        <end position="152"/>
    </location>
</feature>
<feature type="compositionally biased region" description="Pro residues" evidence="1">
    <location>
        <begin position="55"/>
        <end position="64"/>
    </location>
</feature>
<comment type="caution">
    <text evidence="2">The sequence shown here is derived from an EMBL/GenBank/DDBJ whole genome shotgun (WGS) entry which is preliminary data.</text>
</comment>
<evidence type="ECO:0000256" key="1">
    <source>
        <dbReference type="SAM" id="MobiDB-lite"/>
    </source>
</evidence>